<comment type="caution">
    <text evidence="1">The sequence shown here is derived from an EMBL/GenBank/DDBJ whole genome shotgun (WGS) entry which is preliminary data.</text>
</comment>
<protein>
    <submittedName>
        <fullName evidence="1">Uncharacterized protein</fullName>
    </submittedName>
</protein>
<evidence type="ECO:0000313" key="1">
    <source>
        <dbReference type="EMBL" id="MEA5519536.1"/>
    </source>
</evidence>
<dbReference type="Proteomes" id="UP001301728">
    <property type="component" value="Unassembled WGS sequence"/>
</dbReference>
<feature type="non-terminal residue" evidence="1">
    <location>
        <position position="1"/>
    </location>
</feature>
<dbReference type="EMBL" id="JAYGHT010000036">
    <property type="protein sequence ID" value="MEA5519536.1"/>
    <property type="molecule type" value="Genomic_DNA"/>
</dbReference>
<organism evidence="1 2">
    <name type="scientific">Limnoraphis robusta CCNP1315</name>
    <dbReference type="NCBI Taxonomy" id="3110306"/>
    <lineage>
        <taxon>Bacteria</taxon>
        <taxon>Bacillati</taxon>
        <taxon>Cyanobacteriota</taxon>
        <taxon>Cyanophyceae</taxon>
        <taxon>Oscillatoriophycideae</taxon>
        <taxon>Oscillatoriales</taxon>
        <taxon>Sirenicapillariaceae</taxon>
        <taxon>Limnoraphis</taxon>
    </lineage>
</organism>
<name>A0ABU5TXA2_9CYAN</name>
<proteinExistence type="predicted"/>
<sequence length="59" mass="6766">RENEDQSEGVNLLYGNFRSMNNLLMLRPRLFKKLEAHVRKRSYAVGSSLCYEGVISFGA</sequence>
<reference evidence="1 2" key="1">
    <citation type="submission" date="2023-12" db="EMBL/GenBank/DDBJ databases">
        <title>Baltic Sea Cyanobacteria.</title>
        <authorList>
            <person name="Delbaje E."/>
            <person name="Fewer D.P."/>
            <person name="Shishido T.K."/>
        </authorList>
    </citation>
    <scope>NUCLEOTIDE SEQUENCE [LARGE SCALE GENOMIC DNA]</scope>
    <source>
        <strain evidence="1 2">CCNP 1315</strain>
    </source>
</reference>
<keyword evidence="2" id="KW-1185">Reference proteome</keyword>
<accession>A0ABU5TXA2</accession>
<gene>
    <name evidence="1" type="ORF">VB854_11330</name>
</gene>
<evidence type="ECO:0000313" key="2">
    <source>
        <dbReference type="Proteomes" id="UP001301728"/>
    </source>
</evidence>
<dbReference type="RefSeq" id="WP_323306822.1">
    <property type="nucleotide sequence ID" value="NZ_JAYGHT010000036.1"/>
</dbReference>